<dbReference type="Proteomes" id="UP000318081">
    <property type="component" value="Chromosome"/>
</dbReference>
<keyword evidence="2" id="KW-1185">Reference proteome</keyword>
<name>A0ABX5XQ95_9BACT</name>
<dbReference type="RefSeq" id="WP_419581366.1">
    <property type="nucleotide sequence ID" value="NZ_CP036432.1"/>
</dbReference>
<accession>A0ABX5XQ95</accession>
<reference evidence="1 2" key="1">
    <citation type="submission" date="2019-02" db="EMBL/GenBank/DDBJ databases">
        <title>Deep-cultivation of Planctomycetes and their phenomic and genomic characterization uncovers novel biology.</title>
        <authorList>
            <person name="Wiegand S."/>
            <person name="Jogler M."/>
            <person name="Boedeker C."/>
            <person name="Pinto D."/>
            <person name="Vollmers J."/>
            <person name="Rivas-Marin E."/>
            <person name="Kohn T."/>
            <person name="Peeters S.H."/>
            <person name="Heuer A."/>
            <person name="Rast P."/>
            <person name="Oberbeckmann S."/>
            <person name="Bunk B."/>
            <person name="Jeske O."/>
            <person name="Meyerdierks A."/>
            <person name="Storesund J.E."/>
            <person name="Kallscheuer N."/>
            <person name="Luecker S."/>
            <person name="Lage O.M."/>
            <person name="Pohl T."/>
            <person name="Merkel B.J."/>
            <person name="Hornburger P."/>
            <person name="Mueller R.-W."/>
            <person name="Bruemmer F."/>
            <person name="Labrenz M."/>
            <person name="Spormann A.M."/>
            <person name="Op den Camp H."/>
            <person name="Overmann J."/>
            <person name="Amann R."/>
            <person name="Jetten M.S.M."/>
            <person name="Mascher T."/>
            <person name="Medema M.H."/>
            <person name="Devos D.P."/>
            <person name="Kaster A.-K."/>
            <person name="Ovreas L."/>
            <person name="Rohde M."/>
            <person name="Galperin M.Y."/>
            <person name="Jogler C."/>
        </authorList>
    </citation>
    <scope>NUCLEOTIDE SEQUENCE [LARGE SCALE GENOMIC DNA]</scope>
    <source>
        <strain evidence="1 2">TBK1r</strain>
    </source>
</reference>
<dbReference type="EMBL" id="CP036432">
    <property type="protein sequence ID" value="QDV84178.1"/>
    <property type="molecule type" value="Genomic_DNA"/>
</dbReference>
<evidence type="ECO:0000313" key="1">
    <source>
        <dbReference type="EMBL" id="QDV84178.1"/>
    </source>
</evidence>
<proteinExistence type="predicted"/>
<protein>
    <submittedName>
        <fullName evidence="1">Uncharacterized protein</fullName>
    </submittedName>
</protein>
<gene>
    <name evidence="1" type="ORF">TBK1r_31230</name>
</gene>
<sequence>MSQQVCEFIRLEPNYTGALRKQAIAQLECTKSQFDTTLKRLQVSLNIVRSNDPKHKKDFWLPMREVHLDIVQMHEANQ</sequence>
<evidence type="ECO:0000313" key="2">
    <source>
        <dbReference type="Proteomes" id="UP000318081"/>
    </source>
</evidence>
<organism evidence="1 2">
    <name type="scientific">Stieleria magnilauensis</name>
    <dbReference type="NCBI Taxonomy" id="2527963"/>
    <lineage>
        <taxon>Bacteria</taxon>
        <taxon>Pseudomonadati</taxon>
        <taxon>Planctomycetota</taxon>
        <taxon>Planctomycetia</taxon>
        <taxon>Pirellulales</taxon>
        <taxon>Pirellulaceae</taxon>
        <taxon>Stieleria</taxon>
    </lineage>
</organism>